<protein>
    <submittedName>
        <fullName evidence="2">Zinc metallopeptidase</fullName>
    </submittedName>
</protein>
<comment type="caution">
    <text evidence="2">The sequence shown here is derived from an EMBL/GenBank/DDBJ whole genome shotgun (WGS) entry which is preliminary data.</text>
</comment>
<gene>
    <name evidence="2" type="ORF">H8S45_08895</name>
</gene>
<evidence type="ECO:0000313" key="2">
    <source>
        <dbReference type="EMBL" id="MBC5725571.1"/>
    </source>
</evidence>
<reference evidence="2" key="1">
    <citation type="submission" date="2020-08" db="EMBL/GenBank/DDBJ databases">
        <title>Genome public.</title>
        <authorList>
            <person name="Liu C."/>
            <person name="Sun Q."/>
        </authorList>
    </citation>
    <scope>NUCLEOTIDE SEQUENCE</scope>
    <source>
        <strain evidence="2">NSJ-28</strain>
    </source>
</reference>
<keyword evidence="1" id="KW-1133">Transmembrane helix</keyword>
<dbReference type="RefSeq" id="WP_054326671.1">
    <property type="nucleotide sequence ID" value="NZ_JACOPL010000007.1"/>
</dbReference>
<accession>A0A923LW93</accession>
<dbReference type="AlphaFoldDB" id="A0A923LW93"/>
<keyword evidence="1" id="KW-0472">Membrane</keyword>
<sequence length="235" mass="25628">MPYYGFYGIDMYYIVLVVPCIILAFWAQARVKSTFNRYSQVLNRRGLTGAQAAEAVLRQNGVTGVRVEWVAGKLTDHFDPRTNTIRLSNAVYSSTSVASVGVAAHEAGHAVQYAVGYFPIRLRAAIIPVTQFGSMAAFPLIILGLFMNSGILIDLGIWAFALSTVFQLVTLPVEVNASNRALAAIEQGGLLTEDEYPMAKKTLTAAAMTYFAALAVSFAQLLRLLLIFGGRNRHD</sequence>
<dbReference type="Pfam" id="PF04298">
    <property type="entry name" value="Zn_peptidase_2"/>
    <property type="match status" value="1"/>
</dbReference>
<dbReference type="InterPro" id="IPR007395">
    <property type="entry name" value="Zn_peptidase_2"/>
</dbReference>
<proteinExistence type="predicted"/>
<dbReference type="PANTHER" id="PTHR36434:SF1">
    <property type="entry name" value="MEMBRANE PROTEASE YUGP-RELATED"/>
    <property type="match status" value="1"/>
</dbReference>
<evidence type="ECO:0000256" key="1">
    <source>
        <dbReference type="SAM" id="Phobius"/>
    </source>
</evidence>
<keyword evidence="1" id="KW-0812">Transmembrane</keyword>
<feature type="transmembrane region" description="Helical" evidence="1">
    <location>
        <begin position="207"/>
        <end position="228"/>
    </location>
</feature>
<dbReference type="EMBL" id="JACOPL010000007">
    <property type="protein sequence ID" value="MBC5725571.1"/>
    <property type="molecule type" value="Genomic_DNA"/>
</dbReference>
<feature type="transmembrane region" description="Helical" evidence="1">
    <location>
        <begin position="6"/>
        <end position="27"/>
    </location>
</feature>
<keyword evidence="3" id="KW-1185">Reference proteome</keyword>
<dbReference type="PANTHER" id="PTHR36434">
    <property type="entry name" value="MEMBRANE PROTEASE YUGP-RELATED"/>
    <property type="match status" value="1"/>
</dbReference>
<evidence type="ECO:0000313" key="3">
    <source>
        <dbReference type="Proteomes" id="UP000606499"/>
    </source>
</evidence>
<organism evidence="2 3">
    <name type="scientific">Agathobaculum faecis</name>
    <dbReference type="NCBI Taxonomy" id="2763013"/>
    <lineage>
        <taxon>Bacteria</taxon>
        <taxon>Bacillati</taxon>
        <taxon>Bacillota</taxon>
        <taxon>Clostridia</taxon>
        <taxon>Eubacteriales</taxon>
        <taxon>Butyricicoccaceae</taxon>
        <taxon>Agathobaculum</taxon>
    </lineage>
</organism>
<name>A0A923LW93_9FIRM</name>
<feature type="transmembrane region" description="Helical" evidence="1">
    <location>
        <begin position="140"/>
        <end position="161"/>
    </location>
</feature>
<dbReference type="Proteomes" id="UP000606499">
    <property type="component" value="Unassembled WGS sequence"/>
</dbReference>